<organism evidence="2 3">
    <name type="scientific">Pseudovibrio ascidiaceicola</name>
    <dbReference type="NCBI Taxonomy" id="285279"/>
    <lineage>
        <taxon>Bacteria</taxon>
        <taxon>Pseudomonadati</taxon>
        <taxon>Pseudomonadota</taxon>
        <taxon>Alphaproteobacteria</taxon>
        <taxon>Hyphomicrobiales</taxon>
        <taxon>Stappiaceae</taxon>
        <taxon>Pseudovibrio</taxon>
    </lineage>
</organism>
<sequence>MTISARTATASSANPTPKEKITSLPSRVSPVHHGAGEQGRVYFIEEVIRSTVLYDLLKVLRDAQLPDAWLASGAIYQSVWNALTGREAGHGIKDYDLIYHDEADISYEAEDRVITSLAKACDPLRLPVEIRNQARVHLWFPKHFGIDYPKLGCSLESLLYYASTTHSVAARLHDDDRLQIEAPFGLEPIFQMQMLPNKVLPNEETFTRKATRLTEHWPELTVVPW</sequence>
<dbReference type="PANTHER" id="PTHR39166:SF1">
    <property type="entry name" value="BLL1166 PROTEIN"/>
    <property type="match status" value="1"/>
</dbReference>
<proteinExistence type="predicted"/>
<name>A0A1I3W635_9HYPH</name>
<protein>
    <recommendedName>
        <fullName evidence="4">Nucleotidyltransferase family protein</fullName>
    </recommendedName>
</protein>
<dbReference type="RefSeq" id="WP_093516931.1">
    <property type="nucleotide sequence ID" value="NZ_FOSK01000001.1"/>
</dbReference>
<evidence type="ECO:0000313" key="3">
    <source>
        <dbReference type="Proteomes" id="UP000199598"/>
    </source>
</evidence>
<dbReference type="PANTHER" id="PTHR39166">
    <property type="entry name" value="BLL1166 PROTEIN"/>
    <property type="match status" value="1"/>
</dbReference>
<feature type="region of interest" description="Disordered" evidence="1">
    <location>
        <begin position="1"/>
        <end position="32"/>
    </location>
</feature>
<dbReference type="Pfam" id="PF06042">
    <property type="entry name" value="NTP_transf_6"/>
    <property type="match status" value="1"/>
</dbReference>
<accession>A0A1I3W635</accession>
<evidence type="ECO:0000313" key="2">
    <source>
        <dbReference type="EMBL" id="SFK02945.1"/>
    </source>
</evidence>
<evidence type="ECO:0008006" key="4">
    <source>
        <dbReference type="Google" id="ProtNLM"/>
    </source>
</evidence>
<reference evidence="2 3" key="1">
    <citation type="submission" date="2016-10" db="EMBL/GenBank/DDBJ databases">
        <authorList>
            <person name="Varghese N."/>
            <person name="Submissions S."/>
        </authorList>
    </citation>
    <scope>NUCLEOTIDE SEQUENCE [LARGE SCALE GENOMIC DNA]</scope>
    <source>
        <strain evidence="2 3">DSM 16392</strain>
    </source>
</reference>
<dbReference type="InterPro" id="IPR009267">
    <property type="entry name" value="NTP_transf_6"/>
</dbReference>
<dbReference type="Proteomes" id="UP000199598">
    <property type="component" value="Unassembled WGS sequence"/>
</dbReference>
<comment type="caution">
    <text evidence="2">The sequence shown here is derived from an EMBL/GenBank/DDBJ whole genome shotgun (WGS) entry which is preliminary data.</text>
</comment>
<keyword evidence="3" id="KW-1185">Reference proteome</keyword>
<evidence type="ECO:0000256" key="1">
    <source>
        <dbReference type="SAM" id="MobiDB-lite"/>
    </source>
</evidence>
<gene>
    <name evidence="2" type="ORF">SAMN04488518_101841</name>
</gene>
<dbReference type="EMBL" id="FOSK01000001">
    <property type="protein sequence ID" value="SFK02945.1"/>
    <property type="molecule type" value="Genomic_DNA"/>
</dbReference>
<feature type="compositionally biased region" description="Low complexity" evidence="1">
    <location>
        <begin position="1"/>
        <end position="13"/>
    </location>
</feature>